<accession>A0A1M7DYZ0</accession>
<dbReference type="SUPFAM" id="SSF53807">
    <property type="entry name" value="Helical backbone' metal receptor"/>
    <property type="match status" value="1"/>
</dbReference>
<dbReference type="PROSITE" id="PS50983">
    <property type="entry name" value="FE_B12_PBP"/>
    <property type="match status" value="1"/>
</dbReference>
<dbReference type="Gene3D" id="1.20.58.2180">
    <property type="match status" value="1"/>
</dbReference>
<feature type="signal peptide" evidence="1">
    <location>
        <begin position="1"/>
        <end position="17"/>
    </location>
</feature>
<dbReference type="InterPro" id="IPR002491">
    <property type="entry name" value="ABC_transptr_periplasmic_BD"/>
</dbReference>
<feature type="domain" description="Fe/B12 periplasmic-binding" evidence="2">
    <location>
        <begin position="36"/>
        <end position="303"/>
    </location>
</feature>
<feature type="chain" id="PRO_5012364670" evidence="1">
    <location>
        <begin position="18"/>
        <end position="342"/>
    </location>
</feature>
<reference evidence="3 4" key="1">
    <citation type="submission" date="2016-11" db="EMBL/GenBank/DDBJ databases">
        <authorList>
            <person name="Varghese N."/>
            <person name="Submissions S."/>
        </authorList>
    </citation>
    <scope>NUCLEOTIDE SEQUENCE [LARGE SCALE GENOMIC DNA]</scope>
    <source>
        <strain evidence="3 4">DSM 28249</strain>
    </source>
</reference>
<sequence>MRYLVLILALLALPAQARSITDSAGRVVEIPDEIGTVFAAGPPASILVYIMKPEALTGWPRALRAEERPYIAEPFRDLPETGRITGRGGEANLERVLQINPDLIIDFGSVRDTYVDLANRVQEQTGIPYILIDGRFENTPQALRLLGEVLGAPERGEALARDVEGTFARINAILADVPPEARPRVYLARGPEGLETGMKGSINTEIIERAGGRNVADDGGATRGLVQASMEQVIVANPEIIVTWDRNFHASVFDDPLWQGIKAVREGRVYLSPTAPFGWIDRPPSLNRMMGLRWMAGLLYPDRWEDDLRRDTREFYELYYHVDLSDEEMEGLLEWAEGRPPR</sequence>
<evidence type="ECO:0000256" key="1">
    <source>
        <dbReference type="SAM" id="SignalP"/>
    </source>
</evidence>
<dbReference type="PANTHER" id="PTHR30535">
    <property type="entry name" value="VITAMIN B12-BINDING PROTEIN"/>
    <property type="match status" value="1"/>
</dbReference>
<dbReference type="Pfam" id="PF01497">
    <property type="entry name" value="Peripla_BP_2"/>
    <property type="match status" value="1"/>
</dbReference>
<dbReference type="PANTHER" id="PTHR30535:SF34">
    <property type="entry name" value="MOLYBDATE-BINDING PROTEIN MOLA"/>
    <property type="match status" value="1"/>
</dbReference>
<dbReference type="EMBL" id="FRCB01000003">
    <property type="protein sequence ID" value="SHL84623.1"/>
    <property type="molecule type" value="Genomic_DNA"/>
</dbReference>
<evidence type="ECO:0000313" key="4">
    <source>
        <dbReference type="Proteomes" id="UP000322545"/>
    </source>
</evidence>
<gene>
    <name evidence="3" type="ORF">SAMN05443432_103121</name>
</gene>
<evidence type="ECO:0000313" key="3">
    <source>
        <dbReference type="EMBL" id="SHL84623.1"/>
    </source>
</evidence>
<protein>
    <submittedName>
        <fullName evidence="3">Iron complex transport system substrate-binding protein</fullName>
    </submittedName>
</protein>
<name>A0A1M7DYZ0_9RHOB</name>
<dbReference type="CDD" id="cd01147">
    <property type="entry name" value="HemV-2"/>
    <property type="match status" value="1"/>
</dbReference>
<keyword evidence="4" id="KW-1185">Reference proteome</keyword>
<dbReference type="InterPro" id="IPR050902">
    <property type="entry name" value="ABC_Transporter_SBP"/>
</dbReference>
<dbReference type="RefSeq" id="WP_149778929.1">
    <property type="nucleotide sequence ID" value="NZ_FRCB01000003.1"/>
</dbReference>
<proteinExistence type="predicted"/>
<evidence type="ECO:0000259" key="2">
    <source>
        <dbReference type="PROSITE" id="PS50983"/>
    </source>
</evidence>
<dbReference type="Proteomes" id="UP000322545">
    <property type="component" value="Unassembled WGS sequence"/>
</dbReference>
<dbReference type="Gene3D" id="3.40.50.1980">
    <property type="entry name" value="Nitrogenase molybdenum iron protein domain"/>
    <property type="match status" value="2"/>
</dbReference>
<keyword evidence="1" id="KW-0732">Signal</keyword>
<dbReference type="GO" id="GO:0071281">
    <property type="term" value="P:cellular response to iron ion"/>
    <property type="evidence" value="ECO:0007669"/>
    <property type="project" value="TreeGrafter"/>
</dbReference>
<dbReference type="AlphaFoldDB" id="A0A1M7DYZ0"/>
<organism evidence="3 4">
    <name type="scientific">Roseovarius litoreus</name>
    <dbReference type="NCBI Taxonomy" id="1155722"/>
    <lineage>
        <taxon>Bacteria</taxon>
        <taxon>Pseudomonadati</taxon>
        <taxon>Pseudomonadota</taxon>
        <taxon>Alphaproteobacteria</taxon>
        <taxon>Rhodobacterales</taxon>
        <taxon>Roseobacteraceae</taxon>
        <taxon>Roseovarius</taxon>
    </lineage>
</organism>